<evidence type="ECO:0000313" key="11">
    <source>
        <dbReference type="Proteomes" id="UP000077002"/>
    </source>
</evidence>
<accession>A0A177FP55</accession>
<feature type="transmembrane region" description="Helical" evidence="8">
    <location>
        <begin position="366"/>
        <end position="384"/>
    </location>
</feature>
<protein>
    <recommendedName>
        <fullName evidence="9">Cas1p 10 TM acyl transferase domain-containing protein</fullName>
    </recommendedName>
</protein>
<dbReference type="OrthoDB" id="1932925at2759"/>
<evidence type="ECO:0000256" key="1">
    <source>
        <dbReference type="ARBA" id="ARBA00004141"/>
    </source>
</evidence>
<dbReference type="InterPro" id="IPR012419">
    <property type="entry name" value="Cas1_AcylTrans_dom"/>
</dbReference>
<evidence type="ECO:0000256" key="7">
    <source>
        <dbReference type="ARBA" id="ARBA00023180"/>
    </source>
</evidence>
<evidence type="ECO:0000313" key="10">
    <source>
        <dbReference type="EMBL" id="OAG45122.1"/>
    </source>
</evidence>
<feature type="transmembrane region" description="Helical" evidence="8">
    <location>
        <begin position="651"/>
        <end position="670"/>
    </location>
</feature>
<dbReference type="AlphaFoldDB" id="A0A177FP55"/>
<evidence type="ECO:0000259" key="9">
    <source>
        <dbReference type="Pfam" id="PF07779"/>
    </source>
</evidence>
<dbReference type="GO" id="GO:0005975">
    <property type="term" value="P:carbohydrate metabolic process"/>
    <property type="evidence" value="ECO:0007669"/>
    <property type="project" value="UniProtKB-ARBA"/>
</dbReference>
<feature type="transmembrane region" description="Helical" evidence="8">
    <location>
        <begin position="219"/>
        <end position="238"/>
    </location>
</feature>
<feature type="transmembrane region" description="Helical" evidence="8">
    <location>
        <begin position="6"/>
        <end position="24"/>
    </location>
</feature>
<keyword evidence="3" id="KW-0808">Transferase</keyword>
<dbReference type="Pfam" id="PF07779">
    <property type="entry name" value="Cas1_AcylT"/>
    <property type="match status" value="1"/>
</dbReference>
<feature type="transmembrane region" description="Helical" evidence="8">
    <location>
        <begin position="418"/>
        <end position="436"/>
    </location>
</feature>
<keyword evidence="5 8" id="KW-1133">Transmembrane helix</keyword>
<dbReference type="PANTHER" id="PTHR13533:SF1">
    <property type="entry name" value="N-ACETYLNEURAMINATE 9-O-ACETYLTRANSFERASE"/>
    <property type="match status" value="1"/>
</dbReference>
<evidence type="ECO:0000256" key="3">
    <source>
        <dbReference type="ARBA" id="ARBA00022679"/>
    </source>
</evidence>
<dbReference type="GO" id="GO:0016740">
    <property type="term" value="F:transferase activity"/>
    <property type="evidence" value="ECO:0007669"/>
    <property type="project" value="UniProtKB-KW"/>
</dbReference>
<dbReference type="GO" id="GO:0016020">
    <property type="term" value="C:membrane"/>
    <property type="evidence" value="ECO:0007669"/>
    <property type="project" value="UniProtKB-SubCell"/>
</dbReference>
<dbReference type="Proteomes" id="UP000077002">
    <property type="component" value="Unassembled WGS sequence"/>
</dbReference>
<name>A0A177FP55_9EURO</name>
<comment type="caution">
    <text evidence="10">The sequence shown here is derived from an EMBL/GenBank/DDBJ whole genome shotgun (WGS) entry which is preliminary data.</text>
</comment>
<feature type="transmembrane region" description="Helical" evidence="8">
    <location>
        <begin position="537"/>
        <end position="556"/>
    </location>
</feature>
<keyword evidence="7" id="KW-0325">Glycoprotein</keyword>
<dbReference type="PANTHER" id="PTHR13533">
    <property type="entry name" value="N-ACETYLNEURAMINATE 9-O-ACETYLTRANSFERASE"/>
    <property type="match status" value="1"/>
</dbReference>
<dbReference type="GO" id="GO:0005794">
    <property type="term" value="C:Golgi apparatus"/>
    <property type="evidence" value="ECO:0007669"/>
    <property type="project" value="UniProtKB-ARBA"/>
</dbReference>
<reference evidence="10 11" key="1">
    <citation type="submission" date="2016-03" db="EMBL/GenBank/DDBJ databases">
        <title>Draft genome sequence of the Fonsecaea monophora CBS 269.37.</title>
        <authorList>
            <person name="Bombassaro A."/>
            <person name="Vinicius W.A."/>
            <person name="De Hoog S."/>
            <person name="Sun J."/>
            <person name="Souza E.M."/>
            <person name="Raittz R.T."/>
            <person name="Costa F."/>
            <person name="Leao A.C."/>
            <person name="Tadra-Sfeir M.Z."/>
            <person name="Baura V."/>
            <person name="Balsanelli E."/>
            <person name="Pedrosa F.O."/>
            <person name="Moreno L.F."/>
            <person name="Steffens M.B."/>
            <person name="Xi L."/>
            <person name="Bocca A.L."/>
            <person name="Felipe M.S."/>
            <person name="Teixeira M."/>
            <person name="Telles Filho F.Q."/>
            <person name="Azevedo C.M."/>
            <person name="Gomes R."/>
            <person name="Vicente V.A."/>
        </authorList>
    </citation>
    <scope>NUCLEOTIDE SEQUENCE [LARGE SCALE GENOMIC DNA]</scope>
    <source>
        <strain evidence="10 11">CBS 269.37</strain>
    </source>
</reference>
<keyword evidence="11" id="KW-1185">Reference proteome</keyword>
<keyword evidence="6 8" id="KW-0472">Membrane</keyword>
<evidence type="ECO:0000256" key="5">
    <source>
        <dbReference type="ARBA" id="ARBA00022989"/>
    </source>
</evidence>
<feature type="transmembrane region" description="Helical" evidence="8">
    <location>
        <begin position="258"/>
        <end position="275"/>
    </location>
</feature>
<evidence type="ECO:0000256" key="4">
    <source>
        <dbReference type="ARBA" id="ARBA00022692"/>
    </source>
</evidence>
<feature type="transmembrane region" description="Helical" evidence="8">
    <location>
        <begin position="287"/>
        <end position="308"/>
    </location>
</feature>
<feature type="transmembrane region" description="Helical" evidence="8">
    <location>
        <begin position="677"/>
        <end position="695"/>
    </location>
</feature>
<evidence type="ECO:0000256" key="2">
    <source>
        <dbReference type="ARBA" id="ARBA00010666"/>
    </source>
</evidence>
<feature type="transmembrane region" description="Helical" evidence="8">
    <location>
        <begin position="390"/>
        <end position="411"/>
    </location>
</feature>
<keyword evidence="4 8" id="KW-0812">Transmembrane</keyword>
<comment type="subcellular location">
    <subcellularLocation>
        <location evidence="1">Membrane</location>
        <topology evidence="1">Multi-pass membrane protein</topology>
    </subcellularLocation>
</comment>
<evidence type="ECO:0000256" key="8">
    <source>
        <dbReference type="SAM" id="Phobius"/>
    </source>
</evidence>
<comment type="similarity">
    <text evidence="2">Belongs to the PC-esterase family. CASD1 subfamily.</text>
</comment>
<evidence type="ECO:0000256" key="6">
    <source>
        <dbReference type="ARBA" id="ARBA00023136"/>
    </source>
</evidence>
<dbReference type="GeneID" id="34595652"/>
<sequence length="704" mass="79336">MVSLRVSILLLLCFAICSPLWFLVDKIPQDTWVKNRCDSLPSQARATSTTDRVPTSSSCMLQPYSSTKIQSCLSDQRLIFFGGSKARQIFWTVAERLDPNDSQIPSKSLNAKIEATTRFNSAGTEIIHVWDPTFNSTRHALVGCRPTEKDYAPADYPWMIGDVHFFFQEDGIHLTDEAAPLHADIVLNYFCNKLIGTPSKGSQAYCCASYVGPNMAQKLLLFMSSCAIVYHLFSFFGSRKHTDSHDRDWLFFHEAPRTMGAMTTISVAVLYCFIADRTVLFDKASKTVEVGKFIGGTILTLLAGLATFKQSRPHYATTGEIALPEHRQLLSRQQTEEWKGWMQIIILSYHYFGLSKVLWVYQFVRLLVSSYLFMTGFGHTYYFITTNDFSFHRVASVLLRTNLLNVILAFVMGTRYDLYYFPMLTSLWFLIVWATVPKTATPGVDIRRFVRRTAISVSLVRVTLGASDSIAAVLATICPPGWGLPEIDGQEFLFRFSLDAYIAFIGMITAMLYVQYDTSHGLQCHKTAMETVPWSQLASRLTTWGAAFVILAYSILCGFFPDKFRYNEWHPFLSPFPVLAFVVLRNSTRKLSASHSRLFAWFGRCSLETFVFQYHTLLAADSRGVLRPRLACKFLGRKACQGMFDALETTMVVAAFLCMSAVTTNALSTITKSLVGLGGRILLTLIGLWILNLSWNSLAVDTTY</sequence>
<feature type="transmembrane region" description="Helical" evidence="8">
    <location>
        <begin position="492"/>
        <end position="516"/>
    </location>
</feature>
<dbReference type="RefSeq" id="XP_022517074.1">
    <property type="nucleotide sequence ID" value="XM_022650460.1"/>
</dbReference>
<proteinExistence type="inferred from homology"/>
<organism evidence="10 11">
    <name type="scientific">Fonsecaea monophora</name>
    <dbReference type="NCBI Taxonomy" id="254056"/>
    <lineage>
        <taxon>Eukaryota</taxon>
        <taxon>Fungi</taxon>
        <taxon>Dikarya</taxon>
        <taxon>Ascomycota</taxon>
        <taxon>Pezizomycotina</taxon>
        <taxon>Eurotiomycetes</taxon>
        <taxon>Chaetothyriomycetidae</taxon>
        <taxon>Chaetothyriales</taxon>
        <taxon>Herpotrichiellaceae</taxon>
        <taxon>Fonsecaea</taxon>
    </lineage>
</organism>
<dbReference type="EMBL" id="LVKK01000002">
    <property type="protein sequence ID" value="OAG45122.1"/>
    <property type="molecule type" value="Genomic_DNA"/>
</dbReference>
<feature type="domain" description="Cas1p 10 TM acyl transferase" evidence="9">
    <location>
        <begin position="204"/>
        <end position="676"/>
    </location>
</feature>
<gene>
    <name evidence="10" type="ORF">AYO21_00470</name>
</gene>